<dbReference type="KEGG" id="cvn:111138054"/>
<evidence type="ECO:0000313" key="1">
    <source>
        <dbReference type="Proteomes" id="UP000694844"/>
    </source>
</evidence>
<dbReference type="GeneID" id="111138054"/>
<gene>
    <name evidence="2" type="primary">LOC111138054</name>
</gene>
<organism evidence="1 2">
    <name type="scientific">Crassostrea virginica</name>
    <name type="common">Eastern oyster</name>
    <dbReference type="NCBI Taxonomy" id="6565"/>
    <lineage>
        <taxon>Eukaryota</taxon>
        <taxon>Metazoa</taxon>
        <taxon>Spiralia</taxon>
        <taxon>Lophotrochozoa</taxon>
        <taxon>Mollusca</taxon>
        <taxon>Bivalvia</taxon>
        <taxon>Autobranchia</taxon>
        <taxon>Pteriomorphia</taxon>
        <taxon>Ostreida</taxon>
        <taxon>Ostreoidea</taxon>
        <taxon>Ostreidae</taxon>
        <taxon>Crassostrea</taxon>
    </lineage>
</organism>
<dbReference type="Proteomes" id="UP000694844">
    <property type="component" value="Chromosome 5"/>
</dbReference>
<accession>A0A8B8EZW6</accession>
<keyword evidence="1" id="KW-1185">Reference proteome</keyword>
<name>A0A8B8EZW6_CRAVI</name>
<dbReference type="OrthoDB" id="6061881at2759"/>
<dbReference type="RefSeq" id="XP_022345549.1">
    <property type="nucleotide sequence ID" value="XM_022489841.1"/>
</dbReference>
<dbReference type="AlphaFoldDB" id="A0A8B8EZW6"/>
<dbReference type="GO" id="GO:0043066">
    <property type="term" value="P:negative regulation of apoptotic process"/>
    <property type="evidence" value="ECO:0007669"/>
    <property type="project" value="InterPro"/>
</dbReference>
<sequence length="127" mass="14639">MSVILMACKKNIANRDMSKKKKVIRKAGHLSHDGVPKLTTGWEIEIDAKEYKISFSRDNLHVWINGEPIETTAYISDEGYDVDMFFEIEGHKGQIFSDVENERDEMINYLLINDQCVAKCIQQCESH</sequence>
<dbReference type="Pfam" id="PF06905">
    <property type="entry name" value="FAIM1"/>
    <property type="match status" value="1"/>
</dbReference>
<evidence type="ECO:0000313" key="2">
    <source>
        <dbReference type="RefSeq" id="XP_022345549.1"/>
    </source>
</evidence>
<protein>
    <submittedName>
        <fullName evidence="2">Uncharacterized protein LOC111138054</fullName>
    </submittedName>
</protein>
<dbReference type="InterPro" id="IPR010695">
    <property type="entry name" value="FAIM1"/>
</dbReference>
<proteinExistence type="predicted"/>
<reference evidence="2" key="1">
    <citation type="submission" date="2025-08" db="UniProtKB">
        <authorList>
            <consortium name="RefSeq"/>
        </authorList>
    </citation>
    <scope>IDENTIFICATION</scope>
    <source>
        <tissue evidence="2">Whole sample</tissue>
    </source>
</reference>
<dbReference type="Gene3D" id="2.40.128.180">
    <property type="match status" value="1"/>
</dbReference>
<dbReference type="InterPro" id="IPR038513">
    <property type="entry name" value="FAIM1_dom_sf"/>
</dbReference>